<accession>A0A5S6QAR7</accession>
<dbReference type="Proteomes" id="UP000046395">
    <property type="component" value="Unassembled WGS sequence"/>
</dbReference>
<evidence type="ECO:0000313" key="1">
    <source>
        <dbReference type="Proteomes" id="UP000046395"/>
    </source>
</evidence>
<keyword evidence="1" id="KW-1185">Reference proteome</keyword>
<reference evidence="2" key="1">
    <citation type="submission" date="2019-12" db="UniProtKB">
        <authorList>
            <consortium name="WormBaseParasite"/>
        </authorList>
    </citation>
    <scope>IDENTIFICATION</scope>
</reference>
<sequence length="172" mass="19657">MNENTYLRQFDGDRSAAGLKKEEINGMTCRKMWTCHKRRLPLEIVAHSPAAIWQWSLPTSAGGRKGGMEEMYPTERSAVVGRPMVDSDGRHPTILVFRARQRDPWNKNNIVCLLLNLLDNDDWTEISEQILSVFKFGSFELAPMANRTNGTSIADSSLPIILWQMYLRMQKA</sequence>
<dbReference type="WBParaSite" id="TMUE_1000004190.1">
    <property type="protein sequence ID" value="TMUE_1000004190.1"/>
    <property type="gene ID" value="WBGene00288419"/>
</dbReference>
<evidence type="ECO:0000313" key="2">
    <source>
        <dbReference type="WBParaSite" id="TMUE_1000004190.1"/>
    </source>
</evidence>
<dbReference type="AlphaFoldDB" id="A0A5S6QAR7"/>
<name>A0A5S6QAR7_TRIMR</name>
<organism evidence="1 2">
    <name type="scientific">Trichuris muris</name>
    <name type="common">Mouse whipworm</name>
    <dbReference type="NCBI Taxonomy" id="70415"/>
    <lineage>
        <taxon>Eukaryota</taxon>
        <taxon>Metazoa</taxon>
        <taxon>Ecdysozoa</taxon>
        <taxon>Nematoda</taxon>
        <taxon>Enoplea</taxon>
        <taxon>Dorylaimia</taxon>
        <taxon>Trichinellida</taxon>
        <taxon>Trichuridae</taxon>
        <taxon>Trichuris</taxon>
    </lineage>
</organism>
<proteinExistence type="predicted"/>
<protein>
    <submittedName>
        <fullName evidence="2">Uncharacterized protein</fullName>
    </submittedName>
</protein>